<dbReference type="RefSeq" id="WP_149671007.1">
    <property type="nucleotide sequence ID" value="NZ_VTUZ01000010.1"/>
</dbReference>
<accession>A0A5B0H7F0</accession>
<dbReference type="EMBL" id="VTUZ01000010">
    <property type="protein sequence ID" value="KAA1011061.1"/>
    <property type="molecule type" value="Genomic_DNA"/>
</dbReference>
<evidence type="ECO:0008006" key="3">
    <source>
        <dbReference type="Google" id="ProtNLM"/>
    </source>
</evidence>
<sequence>MKVFAIASAQPALTPDKLQQHMPNEVPATLKLYLDGKVEQFWFREKAGPIFLMNVESVEQARATLNALPLVADGLMTYELMPVGPLVPLGRLIQDR</sequence>
<evidence type="ECO:0000313" key="2">
    <source>
        <dbReference type="Proteomes" id="UP000325273"/>
    </source>
</evidence>
<comment type="caution">
    <text evidence="1">The sequence shown here is derived from an EMBL/GenBank/DDBJ whole genome shotgun (WGS) entry which is preliminary data.</text>
</comment>
<evidence type="ECO:0000313" key="1">
    <source>
        <dbReference type="EMBL" id="KAA1011061.1"/>
    </source>
</evidence>
<proteinExistence type="predicted"/>
<dbReference type="Proteomes" id="UP000325273">
    <property type="component" value="Unassembled WGS sequence"/>
</dbReference>
<dbReference type="AlphaFoldDB" id="A0A5B0H7F0"/>
<name>A0A5B0H7F0_9BURK</name>
<dbReference type="Gene3D" id="3.30.70.1060">
    <property type="entry name" value="Dimeric alpha+beta barrel"/>
    <property type="match status" value="1"/>
</dbReference>
<gene>
    <name evidence="1" type="ORF">FVF58_16840</name>
</gene>
<keyword evidence="2" id="KW-1185">Reference proteome</keyword>
<protein>
    <recommendedName>
        <fullName evidence="3">Muconolactone delta-isomerase</fullName>
    </recommendedName>
</protein>
<reference evidence="1 2" key="1">
    <citation type="submission" date="2019-08" db="EMBL/GenBank/DDBJ databases">
        <title>Paraburkholderia sp. DCY113.</title>
        <authorList>
            <person name="Kang J."/>
        </authorList>
    </citation>
    <scope>NUCLEOTIDE SEQUENCE [LARGE SCALE GENOMIC DNA]</scope>
    <source>
        <strain evidence="1 2">DCY113</strain>
    </source>
</reference>
<organism evidence="1 2">
    <name type="scientific">Paraburkholderia panacisoli</name>
    <dbReference type="NCBI Taxonomy" id="2603818"/>
    <lineage>
        <taxon>Bacteria</taxon>
        <taxon>Pseudomonadati</taxon>
        <taxon>Pseudomonadota</taxon>
        <taxon>Betaproteobacteria</taxon>
        <taxon>Burkholderiales</taxon>
        <taxon>Burkholderiaceae</taxon>
        <taxon>Paraburkholderia</taxon>
    </lineage>
</organism>